<protein>
    <submittedName>
        <fullName evidence="7">Uncharacterized protein</fullName>
    </submittedName>
</protein>
<feature type="compositionally biased region" description="Acidic residues" evidence="3">
    <location>
        <begin position="575"/>
        <end position="584"/>
    </location>
</feature>
<dbReference type="SMART" id="SM00181">
    <property type="entry name" value="EGF"/>
    <property type="match status" value="3"/>
</dbReference>
<dbReference type="PROSITE" id="PS01186">
    <property type="entry name" value="EGF_2"/>
    <property type="match status" value="2"/>
</dbReference>
<dbReference type="Gene3D" id="2.60.120.200">
    <property type="match status" value="2"/>
</dbReference>
<dbReference type="InterPro" id="IPR050372">
    <property type="entry name" value="Neurexin-related_CASP"/>
</dbReference>
<evidence type="ECO:0000313" key="7">
    <source>
        <dbReference type="WBParaSite" id="Minc3s00001g00013"/>
    </source>
</evidence>
<dbReference type="PANTHER" id="PTHR15036">
    <property type="entry name" value="PIKACHURIN-LIKE PROTEIN"/>
    <property type="match status" value="1"/>
</dbReference>
<dbReference type="GO" id="GO:0016020">
    <property type="term" value="C:membrane"/>
    <property type="evidence" value="ECO:0007669"/>
    <property type="project" value="UniProtKB-SubCell"/>
</dbReference>
<feature type="region of interest" description="Disordered" evidence="3">
    <location>
        <begin position="450"/>
        <end position="485"/>
    </location>
</feature>
<dbReference type="CDD" id="cd00110">
    <property type="entry name" value="LamG"/>
    <property type="match status" value="2"/>
</dbReference>
<keyword evidence="2" id="KW-0245">EGF-like domain</keyword>
<dbReference type="PANTHER" id="PTHR15036:SF85">
    <property type="entry name" value="SP2353, ISOFORM A"/>
    <property type="match status" value="1"/>
</dbReference>
<name>A0A914KFL9_MELIC</name>
<sequence length="943" mass="105943">MVQKVHATSSAPSIGPPGIIHRLELVNGYPQYSFKNIYLNKEKVLRSNSKLQKNKWSILRVINNPHGIASLWVNSQVPNELFYSTPGRLDKPSTKVWNSSRIFLGGVDPYRRQNLQKSSLPFVGSIGRLKLNDKEIDLKNLKENQGKIPLEENTHQKSSLEQRVNECSREPCKNGGRCFLDRWGVFQCQCQSGFTGRFCTLPSTDGVCPVDRRRWCYRGVCLWEDGQAKCLCPPGWLGQQCENKDEKFEEEMKSIEFNGENSLLAFSLNSTKNEGEMGENDGFMIEFLLNPAISPFNQEQLLAVLMREQDAQVLAGVTMLPQNDLQQSSPTTTKKPSLIKKLKPQNSMLIRLEKLGTDEVGLLVDGRPKGTWKLPSLKYPEQSSGIFVLLGGLLPQQRNKEYRNSVHLDEVLPFYGCLSELSVNGNLVGLKDLIDKKNSIAVNLNRCQVKTEEGKEEEKEEEEREEEEEEEREETTTTSSPSITLPYIPVVTDVTEDPLLEVKDVGYREQEVKSEEDKYEPEFVEASVEPAQPGILLDTLSPDPLPTVIRETQTPEAIYSTIQMDEESTLSPLTEESEEDEDELTTLMPAPSVILLPSNVEMSKDKTSNDKTSEGKTSRDKLSNDKTSIDKMSEEQMSGDERSKYTMPHIETSTDQMPATIIYATEGKPLVTVDHQKETLEGLEQKIFLGLCDQKTCGIHGSCEEINSTHVTCHCRDFWAGQECEEFQPLEYAAGFDGSAFVVFSSEEFPHMISDLEEVIQFKLRTRARYGLIFWQGQHPSLDRREGTEQFGEDFLAISLLGGHLSFTYELGGGAAQLISKRPVNDGKTHLIRATRRGRNGTLQINRGKIVEGRSSGILAMLNVEGNIFIGGVPDLNIMTAGMFNQNFVGCLGEVELNGQRIDLMANAIDGRNVRPCGGWKSKIGSKGRRKRLLRRLRRKYGG</sequence>
<dbReference type="InterPro" id="IPR013320">
    <property type="entry name" value="ConA-like_dom_sf"/>
</dbReference>
<feature type="domain" description="EGF-like" evidence="5">
    <location>
        <begin position="163"/>
        <end position="200"/>
    </location>
</feature>
<evidence type="ECO:0000313" key="6">
    <source>
        <dbReference type="Proteomes" id="UP000887563"/>
    </source>
</evidence>
<dbReference type="InterPro" id="IPR000742">
    <property type="entry name" value="EGF"/>
</dbReference>
<feature type="compositionally biased region" description="Basic and acidic residues" evidence="3">
    <location>
        <begin position="602"/>
        <end position="643"/>
    </location>
</feature>
<dbReference type="Pfam" id="PF00054">
    <property type="entry name" value="Laminin_G_1"/>
    <property type="match status" value="1"/>
</dbReference>
<accession>A0A914KFL9</accession>
<reference evidence="7" key="1">
    <citation type="submission" date="2022-11" db="UniProtKB">
        <authorList>
            <consortium name="WormBaseParasite"/>
        </authorList>
    </citation>
    <scope>IDENTIFICATION</scope>
</reference>
<dbReference type="InterPro" id="IPR001791">
    <property type="entry name" value="Laminin_G"/>
</dbReference>
<comment type="caution">
    <text evidence="2">Lacks conserved residue(s) required for the propagation of feature annotation.</text>
</comment>
<feature type="compositionally biased region" description="Acidic residues" evidence="3">
    <location>
        <begin position="458"/>
        <end position="473"/>
    </location>
</feature>
<dbReference type="SMART" id="SM00179">
    <property type="entry name" value="EGF_CA"/>
    <property type="match status" value="1"/>
</dbReference>
<dbReference type="AlphaFoldDB" id="A0A914KFL9"/>
<dbReference type="WBParaSite" id="Minc3s00001g00013">
    <property type="protein sequence ID" value="Minc3s00001g00013"/>
    <property type="gene ID" value="Minc3s00001g00013"/>
</dbReference>
<dbReference type="SUPFAM" id="SSF49899">
    <property type="entry name" value="Concanavalin A-like lectins/glucanases"/>
    <property type="match status" value="3"/>
</dbReference>
<evidence type="ECO:0000259" key="4">
    <source>
        <dbReference type="PROSITE" id="PS50025"/>
    </source>
</evidence>
<dbReference type="GO" id="GO:0005509">
    <property type="term" value="F:calcium ion binding"/>
    <property type="evidence" value="ECO:0007669"/>
    <property type="project" value="InterPro"/>
</dbReference>
<dbReference type="Gene3D" id="2.10.25.10">
    <property type="entry name" value="Laminin"/>
    <property type="match status" value="2"/>
</dbReference>
<evidence type="ECO:0000259" key="5">
    <source>
        <dbReference type="PROSITE" id="PS50026"/>
    </source>
</evidence>
<dbReference type="InterPro" id="IPR001881">
    <property type="entry name" value="EGF-like_Ca-bd_dom"/>
</dbReference>
<dbReference type="PROSITE" id="PS00022">
    <property type="entry name" value="EGF_1"/>
    <property type="match status" value="3"/>
</dbReference>
<dbReference type="Pfam" id="PF00008">
    <property type="entry name" value="EGF"/>
    <property type="match status" value="1"/>
</dbReference>
<organism evidence="6 7">
    <name type="scientific">Meloidogyne incognita</name>
    <name type="common">Southern root-knot nematode worm</name>
    <name type="synonym">Oxyuris incognita</name>
    <dbReference type="NCBI Taxonomy" id="6306"/>
    <lineage>
        <taxon>Eukaryota</taxon>
        <taxon>Metazoa</taxon>
        <taxon>Ecdysozoa</taxon>
        <taxon>Nematoda</taxon>
        <taxon>Chromadorea</taxon>
        <taxon>Rhabditida</taxon>
        <taxon>Tylenchina</taxon>
        <taxon>Tylenchomorpha</taxon>
        <taxon>Tylenchoidea</taxon>
        <taxon>Meloidogynidae</taxon>
        <taxon>Meloidogyninae</taxon>
        <taxon>Meloidogyne</taxon>
        <taxon>Meloidogyne incognita group</taxon>
    </lineage>
</organism>
<dbReference type="SMART" id="SM00282">
    <property type="entry name" value="LamG"/>
    <property type="match status" value="2"/>
</dbReference>
<evidence type="ECO:0000256" key="2">
    <source>
        <dbReference type="PROSITE-ProRule" id="PRU00076"/>
    </source>
</evidence>
<feature type="disulfide bond" evidence="2">
    <location>
        <begin position="715"/>
        <end position="724"/>
    </location>
</feature>
<proteinExistence type="predicted"/>
<evidence type="ECO:0000256" key="1">
    <source>
        <dbReference type="ARBA" id="ARBA00023157"/>
    </source>
</evidence>
<feature type="domain" description="Laminin G" evidence="4">
    <location>
        <begin position="1"/>
        <end position="167"/>
    </location>
</feature>
<feature type="disulfide bond" evidence="2">
    <location>
        <begin position="190"/>
        <end position="199"/>
    </location>
</feature>
<evidence type="ECO:0000256" key="3">
    <source>
        <dbReference type="SAM" id="MobiDB-lite"/>
    </source>
</evidence>
<dbReference type="PROSITE" id="PS50025">
    <property type="entry name" value="LAM_G_DOMAIN"/>
    <property type="match status" value="2"/>
</dbReference>
<dbReference type="FunFam" id="2.10.25.10:FF:000031">
    <property type="entry name" value="neurogenic locus notch homolog protein 3"/>
    <property type="match status" value="1"/>
</dbReference>
<feature type="region of interest" description="Disordered" evidence="3">
    <location>
        <begin position="566"/>
        <end position="643"/>
    </location>
</feature>
<dbReference type="CDD" id="cd00054">
    <property type="entry name" value="EGF_CA"/>
    <property type="match status" value="1"/>
</dbReference>
<dbReference type="PROSITE" id="PS50026">
    <property type="entry name" value="EGF_3"/>
    <property type="match status" value="2"/>
</dbReference>
<feature type="domain" description="Laminin G" evidence="4">
    <location>
        <begin position="731"/>
        <end position="917"/>
    </location>
</feature>
<feature type="domain" description="EGF-like" evidence="5">
    <location>
        <begin position="688"/>
        <end position="725"/>
    </location>
</feature>
<keyword evidence="6" id="KW-1185">Reference proteome</keyword>
<dbReference type="Pfam" id="PF02210">
    <property type="entry name" value="Laminin_G_2"/>
    <property type="match status" value="1"/>
</dbReference>
<dbReference type="Proteomes" id="UP000887563">
    <property type="component" value="Unplaced"/>
</dbReference>
<dbReference type="SUPFAM" id="SSF57196">
    <property type="entry name" value="EGF/Laminin"/>
    <property type="match status" value="1"/>
</dbReference>
<keyword evidence="1 2" id="KW-1015">Disulfide bond</keyword>